<comment type="caution">
    <text evidence="2">The sequence shown here is derived from an EMBL/GenBank/DDBJ whole genome shotgun (WGS) entry which is preliminary data.</text>
</comment>
<dbReference type="Proteomes" id="UP000528608">
    <property type="component" value="Unassembled WGS sequence"/>
</dbReference>
<evidence type="ECO:0000313" key="3">
    <source>
        <dbReference type="Proteomes" id="UP000528608"/>
    </source>
</evidence>
<name>A0A7W8F040_STREU</name>
<protein>
    <submittedName>
        <fullName evidence="2">Uncharacterized protein</fullName>
    </submittedName>
</protein>
<organism evidence="2 3">
    <name type="scientific">Streptomyces eurocidicus</name>
    <name type="common">Streptoverticillium eurocidicus</name>
    <dbReference type="NCBI Taxonomy" id="66423"/>
    <lineage>
        <taxon>Bacteria</taxon>
        <taxon>Bacillati</taxon>
        <taxon>Actinomycetota</taxon>
        <taxon>Actinomycetes</taxon>
        <taxon>Kitasatosporales</taxon>
        <taxon>Streptomycetaceae</taxon>
        <taxon>Streptomyces</taxon>
    </lineage>
</organism>
<accession>A0A7W8F040</accession>
<evidence type="ECO:0000256" key="1">
    <source>
        <dbReference type="SAM" id="MobiDB-lite"/>
    </source>
</evidence>
<reference evidence="2 3" key="1">
    <citation type="submission" date="2020-08" db="EMBL/GenBank/DDBJ databases">
        <title>Genomic Encyclopedia of Type Strains, Phase III (KMG-III): the genomes of soil and plant-associated and newly described type strains.</title>
        <authorList>
            <person name="Whitman W."/>
        </authorList>
    </citation>
    <scope>NUCLEOTIDE SEQUENCE [LARGE SCALE GENOMIC DNA]</scope>
    <source>
        <strain evidence="2 3">CECT 3259</strain>
    </source>
</reference>
<gene>
    <name evidence="2" type="ORF">FHS36_001654</name>
</gene>
<proteinExistence type="predicted"/>
<evidence type="ECO:0000313" key="2">
    <source>
        <dbReference type="EMBL" id="MBB5118233.1"/>
    </source>
</evidence>
<feature type="region of interest" description="Disordered" evidence="1">
    <location>
        <begin position="1"/>
        <end position="28"/>
    </location>
</feature>
<dbReference type="EMBL" id="JACHJF010000003">
    <property type="protein sequence ID" value="MBB5118233.1"/>
    <property type="molecule type" value="Genomic_DNA"/>
</dbReference>
<sequence>MHPAIVPGATGAPRTTPRLSVLAGGRRA</sequence>
<dbReference type="AlphaFoldDB" id="A0A7W8F040"/>